<dbReference type="Proteomes" id="UP001155220">
    <property type="component" value="Unassembled WGS sequence"/>
</dbReference>
<reference evidence="1" key="1">
    <citation type="submission" date="2022-03" db="EMBL/GenBank/DDBJ databases">
        <title>Aurantimonas Liuensis sp. Nov., isolated from the hadal seawater of the Mariana Trench.</title>
        <authorList>
            <person name="Liu R."/>
        </authorList>
    </citation>
    <scope>NUCLEOTIDE SEQUENCE</scope>
    <source>
        <strain evidence="1">LRZ36</strain>
    </source>
</reference>
<gene>
    <name evidence="1" type="ORF">MJ956_00495</name>
</gene>
<sequence length="69" mass="7846">MMIDLILTVCMASNPASCKEERLSYQSRGSLAQCMMLSTPYVAAWAGDHPQWAIKSWRCGWPDERKQPI</sequence>
<evidence type="ECO:0000313" key="2">
    <source>
        <dbReference type="Proteomes" id="UP001155220"/>
    </source>
</evidence>
<protein>
    <submittedName>
        <fullName evidence="1">Uncharacterized protein</fullName>
    </submittedName>
</protein>
<dbReference type="AlphaFoldDB" id="A0A9X2HB00"/>
<name>A0A9X2HB00_9HYPH</name>
<dbReference type="RefSeq" id="WP_253962523.1">
    <property type="nucleotide sequence ID" value="NZ_JALHBS010000002.1"/>
</dbReference>
<organism evidence="1 2">
    <name type="scientific">Aurantimonas marianensis</name>
    <dbReference type="NCBI Taxonomy" id="2920428"/>
    <lineage>
        <taxon>Bacteria</taxon>
        <taxon>Pseudomonadati</taxon>
        <taxon>Pseudomonadota</taxon>
        <taxon>Alphaproteobacteria</taxon>
        <taxon>Hyphomicrobiales</taxon>
        <taxon>Aurantimonadaceae</taxon>
        <taxon>Aurantimonas</taxon>
    </lineage>
</organism>
<evidence type="ECO:0000313" key="1">
    <source>
        <dbReference type="EMBL" id="MCP3053624.1"/>
    </source>
</evidence>
<proteinExistence type="predicted"/>
<dbReference type="EMBL" id="JALHBS010000002">
    <property type="protein sequence ID" value="MCP3053624.1"/>
    <property type="molecule type" value="Genomic_DNA"/>
</dbReference>
<keyword evidence="2" id="KW-1185">Reference proteome</keyword>
<accession>A0A9X2HB00</accession>
<comment type="caution">
    <text evidence="1">The sequence shown here is derived from an EMBL/GenBank/DDBJ whole genome shotgun (WGS) entry which is preliminary data.</text>
</comment>